<dbReference type="EMBL" id="JAUZVV010000001">
    <property type="protein sequence ID" value="MDT3315525.1"/>
    <property type="molecule type" value="Genomic_DNA"/>
</dbReference>
<evidence type="ECO:0000256" key="1">
    <source>
        <dbReference type="SAM" id="SignalP"/>
    </source>
</evidence>
<organism evidence="2 3">
    <name type="scientific">Microbacterium gawkjiense</name>
    <dbReference type="NCBI Taxonomy" id="3067309"/>
    <lineage>
        <taxon>Bacteria</taxon>
        <taxon>Bacillati</taxon>
        <taxon>Actinomycetota</taxon>
        <taxon>Actinomycetes</taxon>
        <taxon>Micrococcales</taxon>
        <taxon>Microbacteriaceae</taxon>
        <taxon>Microbacterium</taxon>
    </lineage>
</organism>
<proteinExistence type="predicted"/>
<name>A0ABU3G9Z3_9MICO</name>
<gene>
    <name evidence="2" type="ORF">Q9S71_01695</name>
</gene>
<reference evidence="2 3" key="1">
    <citation type="submission" date="2023-08" db="EMBL/GenBank/DDBJ databases">
        <title>Microbacterium aquilitoris sp. nov. and Microbacterium gwkjibeachense sp. nov., isolated from beach.</title>
        <authorList>
            <person name="Lee S.D."/>
            <person name="Yang H."/>
            <person name="Kim I."/>
        </authorList>
    </citation>
    <scope>NUCLEOTIDE SEQUENCE [LARGE SCALE GENOMIC DNA]</scope>
    <source>
        <strain evidence="2 3">KSW4-11</strain>
    </source>
</reference>
<evidence type="ECO:0008006" key="4">
    <source>
        <dbReference type="Google" id="ProtNLM"/>
    </source>
</evidence>
<sequence length="165" mass="17980">MTTHRSIRAAAAATAAALAVAFAGCAPVAERSIAVAPDQVAAIEFFEYPSTDVPDTVDRLTVRDPALITEWMRAFTDMPLRAYTPDEPDEFDGAQTQSSRLILTDGREIEITTIWIGPHDNVVLWPDATVWRTEWGSPRVVEAYADVAQIDEVSADELPVVVLPG</sequence>
<dbReference type="RefSeq" id="WP_311860164.1">
    <property type="nucleotide sequence ID" value="NZ_JAUZVV010000001.1"/>
</dbReference>
<accession>A0ABU3G9Z3</accession>
<evidence type="ECO:0000313" key="3">
    <source>
        <dbReference type="Proteomes" id="UP001251849"/>
    </source>
</evidence>
<keyword evidence="1" id="KW-0732">Signal</keyword>
<feature type="chain" id="PRO_5045135597" description="Lipoprotein" evidence="1">
    <location>
        <begin position="24"/>
        <end position="165"/>
    </location>
</feature>
<protein>
    <recommendedName>
        <fullName evidence="4">Lipoprotein</fullName>
    </recommendedName>
</protein>
<comment type="caution">
    <text evidence="2">The sequence shown here is derived from an EMBL/GenBank/DDBJ whole genome shotgun (WGS) entry which is preliminary data.</text>
</comment>
<feature type="signal peptide" evidence="1">
    <location>
        <begin position="1"/>
        <end position="23"/>
    </location>
</feature>
<keyword evidence="3" id="KW-1185">Reference proteome</keyword>
<evidence type="ECO:0000313" key="2">
    <source>
        <dbReference type="EMBL" id="MDT3315525.1"/>
    </source>
</evidence>
<dbReference type="Proteomes" id="UP001251849">
    <property type="component" value="Unassembled WGS sequence"/>
</dbReference>
<dbReference type="PROSITE" id="PS51257">
    <property type="entry name" value="PROKAR_LIPOPROTEIN"/>
    <property type="match status" value="1"/>
</dbReference>